<feature type="compositionally biased region" description="Basic and acidic residues" evidence="5">
    <location>
        <begin position="46"/>
        <end position="65"/>
    </location>
</feature>
<proteinExistence type="inferred from homology"/>
<dbReference type="PANTHER" id="PTHR13326">
    <property type="entry name" value="TRNA PSEUDOURIDINE SYNTHASE D"/>
    <property type="match status" value="1"/>
</dbReference>
<name>A0ABD0KSI9_9CAEN</name>
<keyword evidence="2" id="KW-0819">tRNA processing</keyword>
<dbReference type="PANTHER" id="PTHR13326:SF31">
    <property type="entry name" value="PSEUDOURIDYLATE SYNTHASE 7 HOMOLOG"/>
    <property type="match status" value="1"/>
</dbReference>
<comment type="catalytic activity">
    <reaction evidence="4">
        <text>a uridine in tRNA = a pseudouridine in tRNA</text>
        <dbReference type="Rhea" id="RHEA:54572"/>
        <dbReference type="Rhea" id="RHEA-COMP:13339"/>
        <dbReference type="Rhea" id="RHEA-COMP:13934"/>
        <dbReference type="ChEBI" id="CHEBI:65314"/>
        <dbReference type="ChEBI" id="CHEBI:65315"/>
    </reaction>
</comment>
<feature type="region of interest" description="Disordered" evidence="5">
    <location>
        <begin position="37"/>
        <end position="156"/>
    </location>
</feature>
<evidence type="ECO:0000313" key="7">
    <source>
        <dbReference type="EMBL" id="KAK7490011.1"/>
    </source>
</evidence>
<gene>
    <name evidence="7" type="ORF">BaRGS_00018711</name>
</gene>
<dbReference type="EMBL" id="JACVVK020000131">
    <property type="protein sequence ID" value="KAK7490011.1"/>
    <property type="molecule type" value="Genomic_DNA"/>
</dbReference>
<feature type="compositionally biased region" description="Polar residues" evidence="5">
    <location>
        <begin position="93"/>
        <end position="103"/>
    </location>
</feature>
<organism evidence="7 8">
    <name type="scientific">Batillaria attramentaria</name>
    <dbReference type="NCBI Taxonomy" id="370345"/>
    <lineage>
        <taxon>Eukaryota</taxon>
        <taxon>Metazoa</taxon>
        <taxon>Spiralia</taxon>
        <taxon>Lophotrochozoa</taxon>
        <taxon>Mollusca</taxon>
        <taxon>Gastropoda</taxon>
        <taxon>Caenogastropoda</taxon>
        <taxon>Sorbeoconcha</taxon>
        <taxon>Cerithioidea</taxon>
        <taxon>Batillariidae</taxon>
        <taxon>Batillaria</taxon>
    </lineage>
</organism>
<dbReference type="GO" id="GO:0009982">
    <property type="term" value="F:pseudouridine synthase activity"/>
    <property type="evidence" value="ECO:0007669"/>
    <property type="project" value="UniProtKB-ARBA"/>
</dbReference>
<feature type="domain" description="TRUD" evidence="6">
    <location>
        <begin position="422"/>
        <end position="644"/>
    </location>
</feature>
<dbReference type="Gene3D" id="3.30.2350.20">
    <property type="entry name" value="TruD, catalytic domain"/>
    <property type="match status" value="2"/>
</dbReference>
<keyword evidence="3" id="KW-0413">Isomerase</keyword>
<comment type="caution">
    <text evidence="7">The sequence shown here is derived from an EMBL/GenBank/DDBJ whole genome shotgun (WGS) entry which is preliminary data.</text>
</comment>
<reference evidence="7 8" key="1">
    <citation type="journal article" date="2023" name="Sci. Data">
        <title>Genome assembly of the Korean intertidal mud-creeper Batillaria attramentaria.</title>
        <authorList>
            <person name="Patra A.K."/>
            <person name="Ho P.T."/>
            <person name="Jun S."/>
            <person name="Lee S.J."/>
            <person name="Kim Y."/>
            <person name="Won Y.J."/>
        </authorList>
    </citation>
    <scope>NUCLEOTIDE SEQUENCE [LARGE SCALE GENOMIC DNA]</scope>
    <source>
        <strain evidence="7">Wonlab-2016</strain>
    </source>
</reference>
<dbReference type="CDD" id="cd02576">
    <property type="entry name" value="PseudoU_synth_ScPUS7"/>
    <property type="match status" value="1"/>
</dbReference>
<protein>
    <recommendedName>
        <fullName evidence="6">TRUD domain-containing protein</fullName>
    </recommendedName>
</protein>
<feature type="region of interest" description="Disordered" evidence="5">
    <location>
        <begin position="283"/>
        <end position="303"/>
    </location>
</feature>
<evidence type="ECO:0000256" key="2">
    <source>
        <dbReference type="ARBA" id="ARBA00022694"/>
    </source>
</evidence>
<dbReference type="FunFam" id="3.30.2350.20:FF:000003">
    <property type="entry name" value="Pseudouridylate synthase 7 homolog"/>
    <property type="match status" value="1"/>
</dbReference>
<dbReference type="Proteomes" id="UP001519460">
    <property type="component" value="Unassembled WGS sequence"/>
</dbReference>
<sequence>MPKTKVLILVNEEKTFSCRMTLCVICCEKSGMMLEITSRNSEPDSSEAKEPPTKKLRQDSDGGEHEVEDASLASAAEPMTVSEPNSSPPPDTGSEQNVSNTDSSGEKNSSESRGHEGGGAGEKQEGAASKTPSDVQQSVGADEGGDGKLDDPHIPAGHTLEVDVGITEYLGDHGGVSAIIKQRYSDFIVNEISSSGDVVRITSMALPPEDSKEEDVPHGSVDPIIKDEVQAQLKQLADNPDTSQTVGDDKQERQKLHQAIKAAFPTFETRTEEKEGQKVITAMHKSSAGRDGRKSGPGQWPASKSKEPFCRFVMYKENKDTMDVISLIAKFLKVKPGLFQYAGTKDRRAKTSQEVTAHKIHPKKLRDLNSFLRNISLGNFRYVDKPLKLGQLAGNRFTIVLRNVLGAEQDLEKGLNSLKTTGFINYFGLQRFGTTTVPTHFIGRALLKENWEEAVDLILRPRPKTSALCEKFRRVWAETKDAQKTLDETESRHSIERTVLRSLCKNPKNFNGAIQSLPRNTRMMYVHSYQSFIWNKVASTRIRTYGMKPVIGDLVLPPSAENIEEDETESPKVQPVVLDETSLSQYTVYDILLPLPGHDIVYPSNDVHAWYKSLLEEDGFDINNMQRKQKDFSLPGAYRTVVVHPRDMEWQTFQYDDYTIPLALSDLERLNKEPEPVSLPDGKLRAVSVTFTLPSSSYATMALREVLKADTSPAHQTSLNTA</sequence>
<evidence type="ECO:0000313" key="8">
    <source>
        <dbReference type="Proteomes" id="UP001519460"/>
    </source>
</evidence>
<evidence type="ECO:0000259" key="6">
    <source>
        <dbReference type="PROSITE" id="PS50984"/>
    </source>
</evidence>
<dbReference type="InterPro" id="IPR011760">
    <property type="entry name" value="PsdUridine_synth_TruD_insert"/>
</dbReference>
<dbReference type="SUPFAM" id="SSF55120">
    <property type="entry name" value="Pseudouridine synthase"/>
    <property type="match status" value="1"/>
</dbReference>
<evidence type="ECO:0000256" key="4">
    <source>
        <dbReference type="ARBA" id="ARBA00036943"/>
    </source>
</evidence>
<evidence type="ECO:0000256" key="5">
    <source>
        <dbReference type="SAM" id="MobiDB-lite"/>
    </source>
</evidence>
<feature type="compositionally biased region" description="Basic and acidic residues" evidence="5">
    <location>
        <begin position="104"/>
        <end position="116"/>
    </location>
</feature>
<accession>A0ABD0KSI9</accession>
<dbReference type="AlphaFoldDB" id="A0ABD0KSI9"/>
<dbReference type="InterPro" id="IPR001656">
    <property type="entry name" value="PsdUridine_synth_TruD"/>
</dbReference>
<keyword evidence="8" id="KW-1185">Reference proteome</keyword>
<dbReference type="GO" id="GO:0008033">
    <property type="term" value="P:tRNA processing"/>
    <property type="evidence" value="ECO:0007669"/>
    <property type="project" value="UniProtKB-KW"/>
</dbReference>
<evidence type="ECO:0000256" key="1">
    <source>
        <dbReference type="ARBA" id="ARBA00007953"/>
    </source>
</evidence>
<dbReference type="InterPro" id="IPR020103">
    <property type="entry name" value="PsdUridine_synth_cat_dom_sf"/>
</dbReference>
<dbReference type="NCBIfam" id="TIGR00094">
    <property type="entry name" value="tRNA_TruD_broad"/>
    <property type="match status" value="1"/>
</dbReference>
<feature type="compositionally biased region" description="Polar residues" evidence="5">
    <location>
        <begin position="130"/>
        <end position="139"/>
    </location>
</feature>
<dbReference type="Pfam" id="PF01142">
    <property type="entry name" value="TruD"/>
    <property type="match status" value="1"/>
</dbReference>
<evidence type="ECO:0000256" key="3">
    <source>
        <dbReference type="ARBA" id="ARBA00023235"/>
    </source>
</evidence>
<dbReference type="PROSITE" id="PS50984">
    <property type="entry name" value="TRUD"/>
    <property type="match status" value="1"/>
</dbReference>
<dbReference type="InterPro" id="IPR042214">
    <property type="entry name" value="TruD_catalytic"/>
</dbReference>
<dbReference type="GO" id="GO:0001522">
    <property type="term" value="P:pseudouridine synthesis"/>
    <property type="evidence" value="ECO:0007669"/>
    <property type="project" value="UniProtKB-ARBA"/>
</dbReference>
<comment type="similarity">
    <text evidence="1">Belongs to the pseudouridine synthase TruD family.</text>
</comment>